<protein>
    <submittedName>
        <fullName evidence="8">Type IV secretory system conjugative DNA transfer family protein</fullName>
    </submittedName>
</protein>
<feature type="transmembrane region" description="Helical" evidence="7">
    <location>
        <begin position="12"/>
        <end position="37"/>
    </location>
</feature>
<comment type="subcellular location">
    <subcellularLocation>
        <location evidence="1">Cell membrane</location>
        <topology evidence="1">Multi-pass membrane protein</topology>
    </subcellularLocation>
</comment>
<dbReference type="InterPro" id="IPR003688">
    <property type="entry name" value="TraG/VirD4"/>
</dbReference>
<evidence type="ECO:0000256" key="3">
    <source>
        <dbReference type="ARBA" id="ARBA00022475"/>
    </source>
</evidence>
<evidence type="ECO:0000256" key="5">
    <source>
        <dbReference type="ARBA" id="ARBA00022989"/>
    </source>
</evidence>
<proteinExistence type="inferred from homology"/>
<dbReference type="GO" id="GO:0005886">
    <property type="term" value="C:plasma membrane"/>
    <property type="evidence" value="ECO:0007669"/>
    <property type="project" value="UniProtKB-SubCell"/>
</dbReference>
<evidence type="ECO:0000256" key="7">
    <source>
        <dbReference type="SAM" id="Phobius"/>
    </source>
</evidence>
<dbReference type="PANTHER" id="PTHR37937">
    <property type="entry name" value="CONJUGATIVE TRANSFER: DNA TRANSPORT"/>
    <property type="match status" value="1"/>
</dbReference>
<comment type="similarity">
    <text evidence="2">Belongs to the VirD4/TraG family.</text>
</comment>
<dbReference type="CDD" id="cd01127">
    <property type="entry name" value="TrwB_TraG_TraD_VirD4"/>
    <property type="match status" value="1"/>
</dbReference>
<evidence type="ECO:0000313" key="9">
    <source>
        <dbReference type="Proteomes" id="UP000336166"/>
    </source>
</evidence>
<dbReference type="Proteomes" id="UP000336166">
    <property type="component" value="Unassembled WGS sequence"/>
</dbReference>
<dbReference type="InterPro" id="IPR051539">
    <property type="entry name" value="T4SS-coupling_protein"/>
</dbReference>
<dbReference type="Pfam" id="PF02534">
    <property type="entry name" value="T4SS-DNA_transf"/>
    <property type="match status" value="1"/>
</dbReference>
<comment type="caution">
    <text evidence="8">The sequence shown here is derived from an EMBL/GenBank/DDBJ whole genome shotgun (WGS) entry which is preliminary data.</text>
</comment>
<accession>A0AAN3BDF5</accession>
<evidence type="ECO:0000256" key="2">
    <source>
        <dbReference type="ARBA" id="ARBA00008806"/>
    </source>
</evidence>
<keyword evidence="3" id="KW-1003">Cell membrane</keyword>
<name>A0AAN3BDF5_LISMN</name>
<dbReference type="SUPFAM" id="SSF52540">
    <property type="entry name" value="P-loop containing nucleoside triphosphate hydrolases"/>
    <property type="match status" value="1"/>
</dbReference>
<organism evidence="8 9">
    <name type="scientific">Listeria monocytogenes</name>
    <dbReference type="NCBI Taxonomy" id="1639"/>
    <lineage>
        <taxon>Bacteria</taxon>
        <taxon>Bacillati</taxon>
        <taxon>Bacillota</taxon>
        <taxon>Bacilli</taxon>
        <taxon>Bacillales</taxon>
        <taxon>Listeriaceae</taxon>
        <taxon>Listeria</taxon>
    </lineage>
</organism>
<evidence type="ECO:0000313" key="8">
    <source>
        <dbReference type="EMBL" id="EAE2354123.1"/>
    </source>
</evidence>
<evidence type="ECO:0000256" key="4">
    <source>
        <dbReference type="ARBA" id="ARBA00022692"/>
    </source>
</evidence>
<dbReference type="NCBIfam" id="NF045973">
    <property type="entry name" value="conju_CD1115"/>
    <property type="match status" value="1"/>
</dbReference>
<keyword evidence="4 7" id="KW-0812">Transmembrane</keyword>
<gene>
    <name evidence="8" type="ORF">Y261_07185</name>
</gene>
<dbReference type="PANTHER" id="PTHR37937:SF1">
    <property type="entry name" value="CONJUGATIVE TRANSFER: DNA TRANSPORT"/>
    <property type="match status" value="1"/>
</dbReference>
<keyword evidence="6 7" id="KW-0472">Membrane</keyword>
<reference evidence="8 9" key="1">
    <citation type="submission" date="2018-06" db="EMBL/GenBank/DDBJ databases">
        <authorList>
            <consortium name="PulseNet: The National Subtyping Network for Foodborne Disease Surveillance"/>
            <person name="Tarr C.L."/>
            <person name="Trees E."/>
            <person name="Katz L.S."/>
            <person name="Carleton-Romer H.A."/>
            <person name="Stroika S."/>
            <person name="Kucerova Z."/>
            <person name="Roache K.F."/>
            <person name="Sabol A.L."/>
            <person name="Besser J."/>
            <person name="Gerner-Smidt P."/>
        </authorList>
    </citation>
    <scope>NUCLEOTIDE SEQUENCE [LARGE SCALE GENOMIC DNA]</scope>
    <source>
        <strain evidence="8 9">PNUSAL000134</strain>
    </source>
</reference>
<keyword evidence="5 7" id="KW-1133">Transmembrane helix</keyword>
<dbReference type="InterPro" id="IPR027417">
    <property type="entry name" value="P-loop_NTPase"/>
</dbReference>
<dbReference type="EMBL" id="AAAREG010000004">
    <property type="protein sequence ID" value="EAE2354123.1"/>
    <property type="molecule type" value="Genomic_DNA"/>
</dbReference>
<sequence length="703" mass="80366">MKKILASKPFLILKGCYMICLDLLIVTGAFYLVAVLAKYLKAIQEFKVTGVFEGSMVTFLTPTVVMDVFPLWLLRIVFFCTLLFAGIHTIFRLYDTWNAYKDLNLGTKGTEKFTTKEELDQQYKKIPLDDQEYQGHAGIPVASVVEDGKRYVYIDDNKTNSLTVGATQSGKTEMFSYPFLDLIMRAEIKESVIVNDLKGDMLKNTKADFEKFGFDVFCLNLVEPDNGIRYNPLELVRTAYFNQDYSKAQMYANAFSFSLYHNANAKEPIWQEASIALLNALILAVCEIAVQQDKIKYVNMYAIVTMLEELGGNPDKNGVTALDKYFENLPLSSVARKQYATIKFSQGVTRSGIITNTMAKLKNYTYDAIAKLTAENDLDLEAIGFGEKPIALFIVYPDWNDANYTIIATLLSQLNEVLSEKATLSNKNATTRRVHYLLEEVANIPEITGLARAMNVGLGRGLIYHLVVQSYAQLDDKYGKELAKAITGACGNQIYIMSDELDDAEYFSKKLGQATVVTGDRHGDPLAMDKSYGEREEGRELFTTNELRDLRPGEWILDRTKKRRDLGNQLIKPYPIFAGHDNQLYMLHRYEYLLHRFHNDLSISALDLTLKHLPIDLSDLTIPFHLNYETEEALDDIDEVAIQQTLIDKDQDKYHFLNKLLQKELNEKEFEYFQEMETLEEIRQFLNIPARENLHQLFEKLFS</sequence>
<dbReference type="AlphaFoldDB" id="A0AAN3BDF5"/>
<dbReference type="Gene3D" id="3.40.50.300">
    <property type="entry name" value="P-loop containing nucleotide triphosphate hydrolases"/>
    <property type="match status" value="1"/>
</dbReference>
<evidence type="ECO:0000256" key="6">
    <source>
        <dbReference type="ARBA" id="ARBA00023136"/>
    </source>
</evidence>
<feature type="transmembrane region" description="Helical" evidence="7">
    <location>
        <begin position="72"/>
        <end position="91"/>
    </location>
</feature>
<evidence type="ECO:0000256" key="1">
    <source>
        <dbReference type="ARBA" id="ARBA00004651"/>
    </source>
</evidence>